<dbReference type="EMBL" id="AMZH03014997">
    <property type="protein sequence ID" value="RRT46732.1"/>
    <property type="molecule type" value="Genomic_DNA"/>
</dbReference>
<dbReference type="GO" id="GO:0016702">
    <property type="term" value="F:oxidoreductase activity, acting on single donors with incorporation of molecular oxygen, incorporation of two atoms of oxygen"/>
    <property type="evidence" value="ECO:0007669"/>
    <property type="project" value="UniProtKB-ARBA"/>
</dbReference>
<keyword evidence="6" id="KW-0560">Oxidoreductase</keyword>
<dbReference type="AlphaFoldDB" id="A0A426Y4Q2"/>
<dbReference type="SUPFAM" id="SSF53213">
    <property type="entry name" value="LigB-like"/>
    <property type="match status" value="1"/>
</dbReference>
<organism evidence="7 8">
    <name type="scientific">Ensete ventricosum</name>
    <name type="common">Abyssinian banana</name>
    <name type="synonym">Musa ensete</name>
    <dbReference type="NCBI Taxonomy" id="4639"/>
    <lineage>
        <taxon>Eukaryota</taxon>
        <taxon>Viridiplantae</taxon>
        <taxon>Streptophyta</taxon>
        <taxon>Embryophyta</taxon>
        <taxon>Tracheophyta</taxon>
        <taxon>Spermatophyta</taxon>
        <taxon>Magnoliopsida</taxon>
        <taxon>Liliopsida</taxon>
        <taxon>Zingiberales</taxon>
        <taxon>Musaceae</taxon>
        <taxon>Ensete</taxon>
    </lineage>
</organism>
<dbReference type="Pfam" id="PF02900">
    <property type="entry name" value="LigB"/>
    <property type="match status" value="1"/>
</dbReference>
<dbReference type="GO" id="GO:0008270">
    <property type="term" value="F:zinc ion binding"/>
    <property type="evidence" value="ECO:0007669"/>
    <property type="project" value="InterPro"/>
</dbReference>
<comment type="caution">
    <text evidence="7">The sequence shown here is derived from an EMBL/GenBank/DDBJ whole genome shotgun (WGS) entry which is preliminary data.</text>
</comment>
<evidence type="ECO:0000313" key="8">
    <source>
        <dbReference type="Proteomes" id="UP000287651"/>
    </source>
</evidence>
<name>A0A426Y4Q2_ENSVE</name>
<evidence type="ECO:0000256" key="6">
    <source>
        <dbReference type="ARBA" id="ARBA00023002"/>
    </source>
</evidence>
<gene>
    <name evidence="7" type="ORF">B296_00017139</name>
</gene>
<evidence type="ECO:0000256" key="5">
    <source>
        <dbReference type="ARBA" id="ARBA00022964"/>
    </source>
</evidence>
<accession>A0A426Y4Q2</accession>
<dbReference type="Gene3D" id="3.40.830.10">
    <property type="entry name" value="LigB-like"/>
    <property type="match status" value="1"/>
</dbReference>
<reference evidence="7 8" key="1">
    <citation type="journal article" date="2014" name="Agronomy (Basel)">
        <title>A Draft Genome Sequence for Ensete ventricosum, the Drought-Tolerant Tree Against Hunger.</title>
        <authorList>
            <person name="Harrison J."/>
            <person name="Moore K.A."/>
            <person name="Paszkiewicz K."/>
            <person name="Jones T."/>
            <person name="Grant M."/>
            <person name="Ambacheew D."/>
            <person name="Muzemil S."/>
            <person name="Studholme D.J."/>
        </authorList>
    </citation>
    <scope>NUCLEOTIDE SEQUENCE [LARGE SCALE GENOMIC DNA]</scope>
</reference>
<keyword evidence="3" id="KW-0479">Metal-binding</keyword>
<keyword evidence="4" id="KW-0862">Zinc</keyword>
<dbReference type="Proteomes" id="UP000287651">
    <property type="component" value="Unassembled WGS sequence"/>
</dbReference>
<evidence type="ECO:0000256" key="4">
    <source>
        <dbReference type="ARBA" id="ARBA00022833"/>
    </source>
</evidence>
<evidence type="ECO:0000256" key="1">
    <source>
        <dbReference type="ARBA" id="ARBA00001947"/>
    </source>
</evidence>
<comment type="cofactor">
    <cofactor evidence="1">
        <name>Zn(2+)</name>
        <dbReference type="ChEBI" id="CHEBI:29105"/>
    </cofactor>
</comment>
<sequence length="276" mass="30779">MMDTFFLSHGSPMLSIDERMQARHFMQSWRDQVLPEVPKAILMVSGHWDVPEPTVNVINGPNDTIYDFYGFPKSMYQVIIPSLCSSYAPLSLYSVKELLQEAGFGRVKEDKNRGLDHGAWVPLMLMYPAAGIPVCQLSIDSAKDAAYHYRMGKALAPLKEEGVLLIGSGSATHNLRAIGRDGAPPASWAVDFDNWLTDALLNGRSDFLMLFGRHEDVNDYLVKAPYAKMAHPWPDHFYPLHVALGAAGENTKAEQVHQSWSNGTLSYSSFRFKAAE</sequence>
<dbReference type="PIRSF" id="PIRSF006157">
    <property type="entry name" value="Doxgns_DODA"/>
    <property type="match status" value="1"/>
</dbReference>
<dbReference type="CDD" id="cd07363">
    <property type="entry name" value="45_DOPA_Dioxygenase"/>
    <property type="match status" value="1"/>
</dbReference>
<evidence type="ECO:0000256" key="3">
    <source>
        <dbReference type="ARBA" id="ARBA00022723"/>
    </source>
</evidence>
<proteinExistence type="inferred from homology"/>
<keyword evidence="5" id="KW-0223">Dioxygenase</keyword>
<dbReference type="InterPro" id="IPR014436">
    <property type="entry name" value="Extradiol_dOase_DODA"/>
</dbReference>
<comment type="similarity">
    <text evidence="2">Belongs to the DODA-type extradiol aromatic ring-opening dioxygenase family.</text>
</comment>
<dbReference type="InterPro" id="IPR004183">
    <property type="entry name" value="Xdiol_dOase_suB"/>
</dbReference>
<evidence type="ECO:0000313" key="7">
    <source>
        <dbReference type="EMBL" id="RRT46732.1"/>
    </source>
</evidence>
<protein>
    <submittedName>
        <fullName evidence="7">Uncharacterized protein</fullName>
    </submittedName>
</protein>
<dbReference type="PANTHER" id="PTHR30096:SF0">
    <property type="entry name" value="4,5-DOPA DIOXYGENASE EXTRADIOL-LIKE PROTEIN"/>
    <property type="match status" value="1"/>
</dbReference>
<evidence type="ECO:0000256" key="2">
    <source>
        <dbReference type="ARBA" id="ARBA00007581"/>
    </source>
</evidence>
<dbReference type="GO" id="GO:0008198">
    <property type="term" value="F:ferrous iron binding"/>
    <property type="evidence" value="ECO:0007669"/>
    <property type="project" value="InterPro"/>
</dbReference>
<dbReference type="PANTHER" id="PTHR30096">
    <property type="entry name" value="4,5-DOPA DIOXYGENASE EXTRADIOL-LIKE PROTEIN"/>
    <property type="match status" value="1"/>
</dbReference>